<dbReference type="EMBL" id="JAGHQL010000139">
    <property type="protein sequence ID" value="KAH0537568.1"/>
    <property type="molecule type" value="Genomic_DNA"/>
</dbReference>
<reference evidence="2" key="1">
    <citation type="submission" date="2021-03" db="EMBL/GenBank/DDBJ databases">
        <title>Comparative genomics and phylogenomic investigation of the class Geoglossomycetes provide insights into ecological specialization and systematics.</title>
        <authorList>
            <person name="Melie T."/>
            <person name="Pirro S."/>
            <person name="Miller A.N."/>
            <person name="Quandt A."/>
        </authorList>
    </citation>
    <scope>NUCLEOTIDE SEQUENCE</scope>
    <source>
        <strain evidence="2">GBOQ0MN5Z8</strain>
    </source>
</reference>
<comment type="caution">
    <text evidence="2">The sequence shown here is derived from an EMBL/GenBank/DDBJ whole genome shotgun (WGS) entry which is preliminary data.</text>
</comment>
<evidence type="ECO:0000256" key="1">
    <source>
        <dbReference type="SAM" id="MobiDB-lite"/>
    </source>
</evidence>
<dbReference type="OrthoDB" id="3439492at2759"/>
<dbReference type="Proteomes" id="UP000698800">
    <property type="component" value="Unassembled WGS sequence"/>
</dbReference>
<gene>
    <name evidence="2" type="ORF">FGG08_005634</name>
</gene>
<keyword evidence="3" id="KW-1185">Reference proteome</keyword>
<feature type="region of interest" description="Disordered" evidence="1">
    <location>
        <begin position="186"/>
        <end position="235"/>
    </location>
</feature>
<proteinExistence type="predicted"/>
<feature type="compositionally biased region" description="Basic residues" evidence="1">
    <location>
        <begin position="153"/>
        <end position="165"/>
    </location>
</feature>
<feature type="compositionally biased region" description="Acidic residues" evidence="1">
    <location>
        <begin position="207"/>
        <end position="225"/>
    </location>
</feature>
<dbReference type="AlphaFoldDB" id="A0A9P8L2Q0"/>
<organism evidence="2 3">
    <name type="scientific">Glutinoglossum americanum</name>
    <dbReference type="NCBI Taxonomy" id="1670608"/>
    <lineage>
        <taxon>Eukaryota</taxon>
        <taxon>Fungi</taxon>
        <taxon>Dikarya</taxon>
        <taxon>Ascomycota</taxon>
        <taxon>Pezizomycotina</taxon>
        <taxon>Geoglossomycetes</taxon>
        <taxon>Geoglossales</taxon>
        <taxon>Geoglossaceae</taxon>
        <taxon>Glutinoglossum</taxon>
    </lineage>
</organism>
<evidence type="ECO:0000313" key="2">
    <source>
        <dbReference type="EMBL" id="KAH0537568.1"/>
    </source>
</evidence>
<accession>A0A9P8L2Q0</accession>
<protein>
    <submittedName>
        <fullName evidence="2">Uncharacterized protein</fullName>
    </submittedName>
</protein>
<evidence type="ECO:0000313" key="3">
    <source>
        <dbReference type="Proteomes" id="UP000698800"/>
    </source>
</evidence>
<name>A0A9P8L2Q0_9PEZI</name>
<feature type="region of interest" description="Disordered" evidence="1">
    <location>
        <begin position="146"/>
        <end position="165"/>
    </location>
</feature>
<sequence>MDVAIFGPLTTALSQGIDRLPVSRISKAEWVELYIKARQKAITTRNIHSAWRGAGLVPILRSKVLRHISTRLTTPTTPSNQQNFLSQAITSSPPNSELLRQANMSFNSQVMSGKPLDTPARSYATNLTYTSERLATQVTILRKEKKDQESILRKRQKRQSGKRAAVRGHFMLSTVEIRNNVQAAEEETAWKKAPQQATRKCKRQETPSEDEEDSIDSSSDSEDSSCSDCIVVSRC</sequence>
<feature type="compositionally biased region" description="Low complexity" evidence="1">
    <location>
        <begin position="226"/>
        <end position="235"/>
    </location>
</feature>